<dbReference type="PANTHER" id="PTHR47708:SF2">
    <property type="entry name" value="SI:CH73-132F6.5"/>
    <property type="match status" value="1"/>
</dbReference>
<gene>
    <name evidence="2" type="ORF">IC609_05840</name>
</gene>
<comment type="caution">
    <text evidence="2">The sequence shown here is derived from an EMBL/GenBank/DDBJ whole genome shotgun (WGS) entry which is preliminary data.</text>
</comment>
<accession>A0A927FFF0</accession>
<keyword evidence="3" id="KW-1185">Reference proteome</keyword>
<dbReference type="Proteomes" id="UP000647424">
    <property type="component" value="Unassembled WGS sequence"/>
</dbReference>
<dbReference type="RefSeq" id="WP_191818475.1">
    <property type="nucleotide sequence ID" value="NZ_JACYFT010000001.1"/>
</dbReference>
<evidence type="ECO:0000259" key="1">
    <source>
        <dbReference type="Pfam" id="PF07287"/>
    </source>
</evidence>
<dbReference type="Pfam" id="PF07287">
    <property type="entry name" value="AtuA"/>
    <property type="match status" value="1"/>
</dbReference>
<dbReference type="AlphaFoldDB" id="A0A927FFF0"/>
<reference evidence="2" key="1">
    <citation type="submission" date="2020-09" db="EMBL/GenBank/DDBJ databases">
        <title>Genome seq and assembly of Limnohabitants sp.</title>
        <authorList>
            <person name="Chhetri G."/>
        </authorList>
    </citation>
    <scope>NUCLEOTIDE SEQUENCE</scope>
    <source>
        <strain evidence="2">JUR4</strain>
    </source>
</reference>
<evidence type="ECO:0000313" key="2">
    <source>
        <dbReference type="EMBL" id="MBD8050056.1"/>
    </source>
</evidence>
<sequence>MKTIRIAAGLGFYGDAWAPIRAAIEHGDVQYVCSDHLAELTLAILQKDRQRDPATGYAKDLIPMLAELWPLAAARGVRFVLNAGGLNPQGARDALVQLFNKRGWKAKIAVVTGDAVLDRIDALQQSGEALAHMDNGQAIDTVREQLVFANVYLGARPIAQALDQGADIVITGRVADAALFLAPMLHEFNWQANELDKLAQGIVAGHLLECSGQGAGGNFGSAGAWQRMPDFAHIGYPMAEVSEDGRLFITKAPGTGGRIHFHTVRQQLLYEVHNPHRYVTPDVVLDMGEMELLDAGSDRVEVVGAKGHPAPEQFKLVAGYQKGWMGHAVVGFSWPDALTKARAVAENIEQQLRDKQMPHDEVCVEFLGHNVFLGPHASQPASEDDINEIWLRMAVRTPDKRVADGFGRLFPWLALSGPPYMGGFHGIEPASQLLGLWPSLVRREAIEPHILVDVQEIA</sequence>
<organism evidence="2 3">
    <name type="scientific">Limnohabitans radicicola</name>
    <dbReference type="NCBI Taxonomy" id="2771427"/>
    <lineage>
        <taxon>Bacteria</taxon>
        <taxon>Pseudomonadati</taxon>
        <taxon>Pseudomonadota</taxon>
        <taxon>Betaproteobacteria</taxon>
        <taxon>Burkholderiales</taxon>
        <taxon>Comamonadaceae</taxon>
        <taxon>Limnohabitans</taxon>
    </lineage>
</organism>
<evidence type="ECO:0000313" key="3">
    <source>
        <dbReference type="Proteomes" id="UP000647424"/>
    </source>
</evidence>
<dbReference type="PANTHER" id="PTHR47708">
    <property type="match status" value="1"/>
</dbReference>
<dbReference type="EMBL" id="JACYFT010000001">
    <property type="protein sequence ID" value="MBD8050056.1"/>
    <property type="molecule type" value="Genomic_DNA"/>
</dbReference>
<proteinExistence type="predicted"/>
<feature type="domain" description="Acyclic terpene utilisation N-terminal" evidence="1">
    <location>
        <begin position="4"/>
        <end position="450"/>
    </location>
</feature>
<protein>
    <submittedName>
        <fullName evidence="2">DUF1446 domain-containing protein</fullName>
    </submittedName>
</protein>
<dbReference type="InterPro" id="IPR010839">
    <property type="entry name" value="AtuA_N"/>
</dbReference>
<name>A0A927FFF0_9BURK</name>